<sequence>MWVVGQGAAGDGVGDGGRGVQGPAKKFWQNSLVGGELELKAPPATDIVEPHVAHIASYVFGSIEKVCENMDMLKLKPANPNSMPDPSEFFFTESQISAKST</sequence>
<protein>
    <submittedName>
        <fullName evidence="2">Uncharacterized protein</fullName>
    </submittedName>
</protein>
<evidence type="ECO:0000313" key="2">
    <source>
        <dbReference type="EMBL" id="KAJ2904531.1"/>
    </source>
</evidence>
<feature type="compositionally biased region" description="Gly residues" evidence="1">
    <location>
        <begin position="7"/>
        <end position="20"/>
    </location>
</feature>
<dbReference type="AlphaFoldDB" id="A0AAD5RVQ1"/>
<evidence type="ECO:0000256" key="1">
    <source>
        <dbReference type="SAM" id="MobiDB-lite"/>
    </source>
</evidence>
<reference evidence="2" key="1">
    <citation type="submission" date="2022-07" db="EMBL/GenBank/DDBJ databases">
        <title>Draft genome sequence of Zalerion maritima ATCC 34329, a (micro)plastics degrading marine fungus.</title>
        <authorList>
            <person name="Paco A."/>
            <person name="Goncalves M.F.M."/>
            <person name="Rocha-Santos T.A.P."/>
            <person name="Alves A."/>
        </authorList>
    </citation>
    <scope>NUCLEOTIDE SEQUENCE</scope>
    <source>
        <strain evidence="2">ATCC 34329</strain>
    </source>
</reference>
<evidence type="ECO:0000313" key="3">
    <source>
        <dbReference type="Proteomes" id="UP001201980"/>
    </source>
</evidence>
<feature type="region of interest" description="Disordered" evidence="1">
    <location>
        <begin position="1"/>
        <end position="21"/>
    </location>
</feature>
<keyword evidence="3" id="KW-1185">Reference proteome</keyword>
<dbReference type="EMBL" id="JAKWBI020000051">
    <property type="protein sequence ID" value="KAJ2904531.1"/>
    <property type="molecule type" value="Genomic_DNA"/>
</dbReference>
<comment type="caution">
    <text evidence="2">The sequence shown here is derived from an EMBL/GenBank/DDBJ whole genome shotgun (WGS) entry which is preliminary data.</text>
</comment>
<accession>A0AAD5RVQ1</accession>
<proteinExistence type="predicted"/>
<gene>
    <name evidence="2" type="ORF">MKZ38_007863</name>
</gene>
<organism evidence="2 3">
    <name type="scientific">Zalerion maritima</name>
    <dbReference type="NCBI Taxonomy" id="339359"/>
    <lineage>
        <taxon>Eukaryota</taxon>
        <taxon>Fungi</taxon>
        <taxon>Dikarya</taxon>
        <taxon>Ascomycota</taxon>
        <taxon>Pezizomycotina</taxon>
        <taxon>Sordariomycetes</taxon>
        <taxon>Lulworthiomycetidae</taxon>
        <taxon>Lulworthiales</taxon>
        <taxon>Lulworthiaceae</taxon>
        <taxon>Zalerion</taxon>
    </lineage>
</organism>
<dbReference type="Proteomes" id="UP001201980">
    <property type="component" value="Unassembled WGS sequence"/>
</dbReference>
<name>A0AAD5RVQ1_9PEZI</name>